<proteinExistence type="inferred from homology"/>
<reference evidence="9 10" key="1">
    <citation type="submission" date="2023-11" db="EMBL/GenBank/DDBJ databases">
        <authorList>
            <person name="Bao R."/>
        </authorList>
    </citation>
    <scope>NUCLEOTIDE SEQUENCE [LARGE SCALE GENOMIC DNA]</scope>
    <source>
        <strain evidence="9 10">PJ23</strain>
    </source>
</reference>
<dbReference type="EC" id="4.2.1.136" evidence="6"/>
<comment type="similarity">
    <text evidence="6">Belongs to the NnrD/CARKD family.</text>
</comment>
<keyword evidence="4 6" id="KW-0520">NAD</keyword>
<evidence type="ECO:0000256" key="3">
    <source>
        <dbReference type="ARBA" id="ARBA00022857"/>
    </source>
</evidence>
<dbReference type="NCBIfam" id="TIGR00196">
    <property type="entry name" value="yjeF_cterm"/>
    <property type="match status" value="1"/>
</dbReference>
<dbReference type="PANTHER" id="PTHR12592:SF0">
    <property type="entry name" value="ATP-DEPENDENT (S)-NAD(P)H-HYDRATE DEHYDRATASE"/>
    <property type="match status" value="1"/>
</dbReference>
<organism evidence="9 10">
    <name type="scientific">Terrihabitans rhizophilus</name>
    <dbReference type="NCBI Taxonomy" id="3092662"/>
    <lineage>
        <taxon>Bacteria</taxon>
        <taxon>Pseudomonadati</taxon>
        <taxon>Pseudomonadota</taxon>
        <taxon>Alphaproteobacteria</taxon>
        <taxon>Hyphomicrobiales</taxon>
        <taxon>Terrihabitans</taxon>
    </lineage>
</organism>
<gene>
    <name evidence="6" type="primary">nnrD</name>
    <name evidence="9" type="ORF">SCD90_12965</name>
</gene>
<evidence type="ECO:0000313" key="9">
    <source>
        <dbReference type="EMBL" id="MDX6806977.1"/>
    </source>
</evidence>
<comment type="subunit">
    <text evidence="6">Homotetramer.</text>
</comment>
<dbReference type="PANTHER" id="PTHR12592">
    <property type="entry name" value="ATP-DEPENDENT (S)-NAD(P)H-HYDRATE DEHYDRATASE FAMILY MEMBER"/>
    <property type="match status" value="1"/>
</dbReference>
<keyword evidence="2 6" id="KW-0067">ATP-binding</keyword>
<dbReference type="Proteomes" id="UP001274321">
    <property type="component" value="Unassembled WGS sequence"/>
</dbReference>
<feature type="binding site" evidence="6">
    <location>
        <position position="114"/>
    </location>
    <ligand>
        <name>(6S)-NADPHX</name>
        <dbReference type="ChEBI" id="CHEBI:64076"/>
    </ligand>
</feature>
<dbReference type="HAMAP" id="MF_01965">
    <property type="entry name" value="NADHX_dehydratase"/>
    <property type="match status" value="1"/>
</dbReference>
<dbReference type="PROSITE" id="PS51383">
    <property type="entry name" value="YJEF_C_3"/>
    <property type="match status" value="1"/>
</dbReference>
<dbReference type="Pfam" id="PF01256">
    <property type="entry name" value="Carb_kinase"/>
    <property type="match status" value="1"/>
</dbReference>
<dbReference type="InterPro" id="IPR000631">
    <property type="entry name" value="CARKD"/>
</dbReference>
<evidence type="ECO:0000259" key="8">
    <source>
        <dbReference type="PROSITE" id="PS51383"/>
    </source>
</evidence>
<feature type="binding site" evidence="6">
    <location>
        <position position="166"/>
    </location>
    <ligand>
        <name>(6S)-NADPHX</name>
        <dbReference type="ChEBI" id="CHEBI:64076"/>
    </ligand>
</feature>
<name>A0ABU4RQ64_9HYPH</name>
<comment type="caution">
    <text evidence="9">The sequence shown here is derived from an EMBL/GenBank/DDBJ whole genome shotgun (WGS) entry which is preliminary data.</text>
</comment>
<evidence type="ECO:0000256" key="7">
    <source>
        <dbReference type="SAM" id="MobiDB-lite"/>
    </source>
</evidence>
<comment type="catalytic activity">
    <reaction evidence="6">
        <text>(6S)-NADPHX + ADP = AMP + phosphate + NADPH + H(+)</text>
        <dbReference type="Rhea" id="RHEA:32235"/>
        <dbReference type="ChEBI" id="CHEBI:15378"/>
        <dbReference type="ChEBI" id="CHEBI:43474"/>
        <dbReference type="ChEBI" id="CHEBI:57783"/>
        <dbReference type="ChEBI" id="CHEBI:64076"/>
        <dbReference type="ChEBI" id="CHEBI:456215"/>
        <dbReference type="ChEBI" id="CHEBI:456216"/>
        <dbReference type="EC" id="4.2.1.136"/>
    </reaction>
</comment>
<comment type="catalytic activity">
    <reaction evidence="6">
        <text>(6S)-NADHX + ADP = AMP + phosphate + NADH + H(+)</text>
        <dbReference type="Rhea" id="RHEA:32223"/>
        <dbReference type="ChEBI" id="CHEBI:15378"/>
        <dbReference type="ChEBI" id="CHEBI:43474"/>
        <dbReference type="ChEBI" id="CHEBI:57945"/>
        <dbReference type="ChEBI" id="CHEBI:64074"/>
        <dbReference type="ChEBI" id="CHEBI:456215"/>
        <dbReference type="ChEBI" id="CHEBI:456216"/>
        <dbReference type="EC" id="4.2.1.136"/>
    </reaction>
</comment>
<feature type="region of interest" description="Disordered" evidence="7">
    <location>
        <begin position="1"/>
        <end position="28"/>
    </location>
</feature>
<protein>
    <recommendedName>
        <fullName evidence="6">ADP-dependent (S)-NAD(P)H-hydrate dehydratase</fullName>
        <ecNumber evidence="6">4.2.1.136</ecNumber>
    </recommendedName>
    <alternativeName>
        <fullName evidence="6">ADP-dependent NAD(P)HX dehydratase</fullName>
    </alternativeName>
</protein>
<dbReference type="EMBL" id="JAXAFJ010000008">
    <property type="protein sequence ID" value="MDX6806977.1"/>
    <property type="molecule type" value="Genomic_DNA"/>
</dbReference>
<evidence type="ECO:0000256" key="1">
    <source>
        <dbReference type="ARBA" id="ARBA00022741"/>
    </source>
</evidence>
<feature type="binding site" evidence="6">
    <location>
        <position position="232"/>
    </location>
    <ligand>
        <name>AMP</name>
        <dbReference type="ChEBI" id="CHEBI:456215"/>
    </ligand>
</feature>
<keyword evidence="5 6" id="KW-0456">Lyase</keyword>
<keyword evidence="10" id="KW-1185">Reference proteome</keyword>
<accession>A0ABU4RQ64</accession>
<dbReference type="InterPro" id="IPR029056">
    <property type="entry name" value="Ribokinase-like"/>
</dbReference>
<keyword evidence="3 6" id="KW-0521">NADP</keyword>
<evidence type="ECO:0000256" key="6">
    <source>
        <dbReference type="HAMAP-Rule" id="MF_01965"/>
    </source>
</evidence>
<evidence type="ECO:0000256" key="4">
    <source>
        <dbReference type="ARBA" id="ARBA00023027"/>
    </source>
</evidence>
<evidence type="ECO:0000256" key="2">
    <source>
        <dbReference type="ARBA" id="ARBA00022840"/>
    </source>
</evidence>
<feature type="binding site" evidence="6">
    <location>
        <begin position="203"/>
        <end position="207"/>
    </location>
    <ligand>
        <name>AMP</name>
        <dbReference type="ChEBI" id="CHEBI:456215"/>
    </ligand>
</feature>
<evidence type="ECO:0000313" key="10">
    <source>
        <dbReference type="Proteomes" id="UP001274321"/>
    </source>
</evidence>
<feature type="domain" description="YjeF C-terminal" evidence="8">
    <location>
        <begin position="8"/>
        <end position="292"/>
    </location>
</feature>
<keyword evidence="1 6" id="KW-0547">Nucleotide-binding</keyword>
<comment type="cofactor">
    <cofactor evidence="6">
        <name>Mg(2+)</name>
        <dbReference type="ChEBI" id="CHEBI:18420"/>
    </cofactor>
</comment>
<sequence length="295" mass="30177">MSGPTPVDSAVLRDMPLPEPQEGSKEERGRVLVVGGSRDVPGALLLAGLGALRAGAGKLQLATVASRAPHLGFAMPEALVMELPETRDGTIAASAAERLKRNAGACDALVLGPGMTNDADADALTRDLLLAAADAGCVLDAGAMCGLDQLSEMLRDRAKPAIITPHSGEMASLLECSREAVDADPLTAAQNVSRQLGAVVVMKGSRTHIVMPEGTAWLFSGGSVGLGTSGSGDTLAGIVGGLLARGADPVTAAIWGVYLHGEAGRRLSRKIGTIGFLAREIPDLVPGLMDEFRCA</sequence>
<evidence type="ECO:0000256" key="5">
    <source>
        <dbReference type="ARBA" id="ARBA00023239"/>
    </source>
</evidence>
<dbReference type="CDD" id="cd01171">
    <property type="entry name" value="YXKO-related"/>
    <property type="match status" value="1"/>
</dbReference>
<dbReference type="Gene3D" id="3.40.1190.20">
    <property type="match status" value="1"/>
</dbReference>
<dbReference type="RefSeq" id="WP_319845101.1">
    <property type="nucleotide sequence ID" value="NZ_JAXAFJ010000008.1"/>
</dbReference>
<dbReference type="SUPFAM" id="SSF53613">
    <property type="entry name" value="Ribokinase-like"/>
    <property type="match status" value="1"/>
</dbReference>
<feature type="binding site" evidence="6">
    <location>
        <position position="233"/>
    </location>
    <ligand>
        <name>(6S)-NADPHX</name>
        <dbReference type="ChEBI" id="CHEBI:64076"/>
    </ligand>
</feature>
<feature type="binding site" evidence="6">
    <location>
        <position position="43"/>
    </location>
    <ligand>
        <name>(6S)-NADPHX</name>
        <dbReference type="ChEBI" id="CHEBI:64076"/>
    </ligand>
</feature>
<comment type="function">
    <text evidence="6">Catalyzes the dehydration of the S-form of NAD(P)HX at the expense of ADP, which is converted to AMP. Together with NAD(P)HX epimerase, which catalyzes the epimerization of the S- and R-forms, the enzyme allows the repair of both epimers of NAD(P)HX, a damaged form of NAD(P)H that is a result of enzymatic or heat-dependent hydration.</text>
</comment>